<evidence type="ECO:0000313" key="3">
    <source>
        <dbReference type="Proteomes" id="UP001341840"/>
    </source>
</evidence>
<feature type="compositionally biased region" description="Acidic residues" evidence="1">
    <location>
        <begin position="48"/>
        <end position="57"/>
    </location>
</feature>
<feature type="non-terminal residue" evidence="2">
    <location>
        <position position="128"/>
    </location>
</feature>
<feature type="region of interest" description="Disordered" evidence="1">
    <location>
        <begin position="45"/>
        <end position="66"/>
    </location>
</feature>
<proteinExistence type="predicted"/>
<accession>A0ABU6QXI8</accession>
<feature type="non-terminal residue" evidence="2">
    <location>
        <position position="1"/>
    </location>
</feature>
<comment type="caution">
    <text evidence="2">The sequence shown here is derived from an EMBL/GenBank/DDBJ whole genome shotgun (WGS) entry which is preliminary data.</text>
</comment>
<protein>
    <submittedName>
        <fullName evidence="2">Uncharacterized protein</fullName>
    </submittedName>
</protein>
<evidence type="ECO:0000313" key="2">
    <source>
        <dbReference type="EMBL" id="MED6116351.1"/>
    </source>
</evidence>
<reference evidence="2 3" key="1">
    <citation type="journal article" date="2023" name="Plants (Basel)">
        <title>Bridging the Gap: Combining Genomics and Transcriptomics Approaches to Understand Stylosanthes scabra, an Orphan Legume from the Brazilian Caatinga.</title>
        <authorList>
            <person name="Ferreira-Neto J.R.C."/>
            <person name="da Silva M.D."/>
            <person name="Binneck E."/>
            <person name="de Melo N.F."/>
            <person name="da Silva R.H."/>
            <person name="de Melo A.L.T.M."/>
            <person name="Pandolfi V."/>
            <person name="Bustamante F.O."/>
            <person name="Brasileiro-Vidal A.C."/>
            <person name="Benko-Iseppon A.M."/>
        </authorList>
    </citation>
    <scope>NUCLEOTIDE SEQUENCE [LARGE SCALE GENOMIC DNA]</scope>
    <source>
        <tissue evidence="2">Leaves</tissue>
    </source>
</reference>
<dbReference type="Proteomes" id="UP001341840">
    <property type="component" value="Unassembled WGS sequence"/>
</dbReference>
<sequence length="128" mass="14371">KKFVYYYSLTRSSNRVTIPRRRHTARISVKPPVMFRFSLLSKRGKCEDPEEEVESEESVPSAKRSCDMHPQPSYLLYLAGLPHPVYSSTSSFSTKVSPQVNLSSGYTTSSRILQSGDLCGVWPSSFAS</sequence>
<name>A0ABU6QXI8_9FABA</name>
<organism evidence="2 3">
    <name type="scientific">Stylosanthes scabra</name>
    <dbReference type="NCBI Taxonomy" id="79078"/>
    <lineage>
        <taxon>Eukaryota</taxon>
        <taxon>Viridiplantae</taxon>
        <taxon>Streptophyta</taxon>
        <taxon>Embryophyta</taxon>
        <taxon>Tracheophyta</taxon>
        <taxon>Spermatophyta</taxon>
        <taxon>Magnoliopsida</taxon>
        <taxon>eudicotyledons</taxon>
        <taxon>Gunneridae</taxon>
        <taxon>Pentapetalae</taxon>
        <taxon>rosids</taxon>
        <taxon>fabids</taxon>
        <taxon>Fabales</taxon>
        <taxon>Fabaceae</taxon>
        <taxon>Papilionoideae</taxon>
        <taxon>50 kb inversion clade</taxon>
        <taxon>dalbergioids sensu lato</taxon>
        <taxon>Dalbergieae</taxon>
        <taxon>Pterocarpus clade</taxon>
        <taxon>Stylosanthes</taxon>
    </lineage>
</organism>
<keyword evidence="3" id="KW-1185">Reference proteome</keyword>
<dbReference type="EMBL" id="JASCZI010002666">
    <property type="protein sequence ID" value="MED6116351.1"/>
    <property type="molecule type" value="Genomic_DNA"/>
</dbReference>
<evidence type="ECO:0000256" key="1">
    <source>
        <dbReference type="SAM" id="MobiDB-lite"/>
    </source>
</evidence>
<gene>
    <name evidence="2" type="ORF">PIB30_099473</name>
</gene>